<dbReference type="InterPro" id="IPR029760">
    <property type="entry name" value="GPX_CS"/>
</dbReference>
<reference evidence="8 9" key="1">
    <citation type="submission" date="2022-12" db="EMBL/GenBank/DDBJ databases">
        <title>Chromosome-level genome of Tegillarca granosa.</title>
        <authorList>
            <person name="Kim J."/>
        </authorList>
    </citation>
    <scope>NUCLEOTIDE SEQUENCE [LARGE SCALE GENOMIC DNA]</scope>
    <source>
        <strain evidence="8">Teg-2019</strain>
        <tissue evidence="8">Adductor muscle</tissue>
    </source>
</reference>
<evidence type="ECO:0000256" key="7">
    <source>
        <dbReference type="RuleBase" id="RU000499"/>
    </source>
</evidence>
<keyword evidence="5" id="KW-0732">Signal</keyword>
<keyword evidence="9" id="KW-1185">Reference proteome</keyword>
<evidence type="ECO:0000256" key="3">
    <source>
        <dbReference type="ARBA" id="ARBA00022525"/>
    </source>
</evidence>
<evidence type="ECO:0000256" key="1">
    <source>
        <dbReference type="ARBA" id="ARBA00004613"/>
    </source>
</evidence>
<evidence type="ECO:0000256" key="5">
    <source>
        <dbReference type="ARBA" id="ARBA00022729"/>
    </source>
</evidence>
<evidence type="ECO:0000313" key="9">
    <source>
        <dbReference type="Proteomes" id="UP001217089"/>
    </source>
</evidence>
<keyword evidence="6 7" id="KW-0560">Oxidoreductase</keyword>
<dbReference type="SUPFAM" id="SSF52833">
    <property type="entry name" value="Thioredoxin-like"/>
    <property type="match status" value="1"/>
</dbReference>
<dbReference type="PROSITE" id="PS00763">
    <property type="entry name" value="GLUTATHIONE_PEROXID_2"/>
    <property type="match status" value="1"/>
</dbReference>
<proteinExistence type="inferred from homology"/>
<evidence type="ECO:0000313" key="8">
    <source>
        <dbReference type="EMBL" id="KAJ8308862.1"/>
    </source>
</evidence>
<name>A0ABQ9EZ16_TEGGR</name>
<keyword evidence="4 7" id="KW-0575">Peroxidase</keyword>
<dbReference type="Pfam" id="PF00255">
    <property type="entry name" value="GSHPx"/>
    <property type="match status" value="1"/>
</dbReference>
<comment type="subcellular location">
    <subcellularLocation>
        <location evidence="1">Secreted</location>
    </subcellularLocation>
</comment>
<keyword evidence="3" id="KW-0964">Secreted</keyword>
<sequence length="210" mass="24310">MMNELAENFDGKLVVLGFPCNQFGHQENAKGQEILDTLKHVRPGNGFEPKFPIFEKVDVNGANSHPLFVFLRERLPTPSDDAMSFMSNAKNIIWEPVTRSDIAWNFEKFLIAPDGKPYKRYSRYYITSNIKHDIKELITKYKVAESQSVRIFRHSKNKSIFKLKSDETEDSRHLKNGMLFNWSSIEVSIFSTIRCSHNLQNELIGHESIL</sequence>
<dbReference type="InterPro" id="IPR036249">
    <property type="entry name" value="Thioredoxin-like_sf"/>
</dbReference>
<dbReference type="InterPro" id="IPR000889">
    <property type="entry name" value="Glutathione_peroxidase"/>
</dbReference>
<dbReference type="PANTHER" id="PTHR11592:SF88">
    <property type="entry name" value="GLUTATHIONE PEROXIDASE-RELATED"/>
    <property type="match status" value="1"/>
</dbReference>
<dbReference type="PRINTS" id="PR01011">
    <property type="entry name" value="GLUTPROXDASE"/>
</dbReference>
<dbReference type="PROSITE" id="PS51355">
    <property type="entry name" value="GLUTATHIONE_PEROXID_3"/>
    <property type="match status" value="1"/>
</dbReference>
<dbReference type="Gene3D" id="3.40.30.10">
    <property type="entry name" value="Glutaredoxin"/>
    <property type="match status" value="1"/>
</dbReference>
<comment type="similarity">
    <text evidence="2 7">Belongs to the glutathione peroxidase family.</text>
</comment>
<evidence type="ECO:0000256" key="6">
    <source>
        <dbReference type="ARBA" id="ARBA00023002"/>
    </source>
</evidence>
<protein>
    <recommendedName>
        <fullName evidence="7">Glutathione peroxidase</fullName>
    </recommendedName>
</protein>
<dbReference type="Proteomes" id="UP001217089">
    <property type="component" value="Unassembled WGS sequence"/>
</dbReference>
<dbReference type="PANTHER" id="PTHR11592">
    <property type="entry name" value="GLUTATHIONE PEROXIDASE"/>
    <property type="match status" value="1"/>
</dbReference>
<comment type="caution">
    <text evidence="8">The sequence shown here is derived from an EMBL/GenBank/DDBJ whole genome shotgun (WGS) entry which is preliminary data.</text>
</comment>
<accession>A0ABQ9EZ16</accession>
<dbReference type="EMBL" id="JARBDR010000657">
    <property type="protein sequence ID" value="KAJ8308862.1"/>
    <property type="molecule type" value="Genomic_DNA"/>
</dbReference>
<organism evidence="8 9">
    <name type="scientific">Tegillarca granosa</name>
    <name type="common">Malaysian cockle</name>
    <name type="synonym">Anadara granosa</name>
    <dbReference type="NCBI Taxonomy" id="220873"/>
    <lineage>
        <taxon>Eukaryota</taxon>
        <taxon>Metazoa</taxon>
        <taxon>Spiralia</taxon>
        <taxon>Lophotrochozoa</taxon>
        <taxon>Mollusca</taxon>
        <taxon>Bivalvia</taxon>
        <taxon>Autobranchia</taxon>
        <taxon>Pteriomorphia</taxon>
        <taxon>Arcoida</taxon>
        <taxon>Arcoidea</taxon>
        <taxon>Arcidae</taxon>
        <taxon>Tegillarca</taxon>
    </lineage>
</organism>
<gene>
    <name evidence="8" type="ORF">KUTeg_013736</name>
</gene>
<evidence type="ECO:0000256" key="2">
    <source>
        <dbReference type="ARBA" id="ARBA00006926"/>
    </source>
</evidence>
<evidence type="ECO:0000256" key="4">
    <source>
        <dbReference type="ARBA" id="ARBA00022559"/>
    </source>
</evidence>